<keyword evidence="1" id="KW-0479">Metal-binding</keyword>
<keyword evidence="2" id="KW-0732">Signal</keyword>
<evidence type="ECO:0000259" key="3">
    <source>
        <dbReference type="Pfam" id="PF00264"/>
    </source>
</evidence>
<sequence>MWKRSSITTIYATIVVAALLLFFTNTAAAAAATQSIATPIPVVGVKTGIDKKTGQPPPRLDINDLYARGGPQWDLYILALSQMQNQNETEETSFFSIAGIHGHPHTSWNGVEHVDGAPYSGFCPHGELLFATWHRPYVALFEQILVANAQLISLTYPPSLRPAYISAAQTLRQPYWDWALSPFPILPPAVTYPNLTVISPLTGQAQTIDNPLYQYKFQRPRLIKSWGGHLSSHSNHTLRCINSGDDDYSDSDDEGNNATASNENLRDRARGLSEYVYDIFTRVTTFDEMKTTTFETPHNMIHAYAACDGTLSDLNWAGFEPLFMLHHANIDRLLALWQTIWYNNNTTDNSNNNSDASNMFTGTDISKGQFATPKGTIISASSPLKPFFQQDGISFHTSNSVQNWYGFGYTYPELPPLGIDEERGAEWVRAEVNSLYGPGKTGDKDGVSRIGGGEGKKVVVEVSVNRKEFMGKKGRIGFFDMGGRDVGEVVVMNMPCEGELREVIPLTGGKIEDGILEVGVWFEEEEEIDVGRIKSLNITIWGMEYLPGRGNSGFPIFDERRERLGVEVRGRKKGEREST</sequence>
<accession>A0AAN7C0V6</accession>
<reference evidence="4" key="1">
    <citation type="journal article" date="2023" name="Mol. Phylogenet. Evol.">
        <title>Genome-scale phylogeny and comparative genomics of the fungal order Sordariales.</title>
        <authorList>
            <person name="Hensen N."/>
            <person name="Bonometti L."/>
            <person name="Westerberg I."/>
            <person name="Brannstrom I.O."/>
            <person name="Guillou S."/>
            <person name="Cros-Aarteil S."/>
            <person name="Calhoun S."/>
            <person name="Haridas S."/>
            <person name="Kuo A."/>
            <person name="Mondo S."/>
            <person name="Pangilinan J."/>
            <person name="Riley R."/>
            <person name="LaButti K."/>
            <person name="Andreopoulos B."/>
            <person name="Lipzen A."/>
            <person name="Chen C."/>
            <person name="Yan M."/>
            <person name="Daum C."/>
            <person name="Ng V."/>
            <person name="Clum A."/>
            <person name="Steindorff A."/>
            <person name="Ohm R.A."/>
            <person name="Martin F."/>
            <person name="Silar P."/>
            <person name="Natvig D.O."/>
            <person name="Lalanne C."/>
            <person name="Gautier V."/>
            <person name="Ament-Velasquez S.L."/>
            <person name="Kruys A."/>
            <person name="Hutchinson M.I."/>
            <person name="Powell A.J."/>
            <person name="Barry K."/>
            <person name="Miller A.N."/>
            <person name="Grigoriev I.V."/>
            <person name="Debuchy R."/>
            <person name="Gladieux P."/>
            <person name="Hiltunen Thoren M."/>
            <person name="Johannesson H."/>
        </authorList>
    </citation>
    <scope>NUCLEOTIDE SEQUENCE</scope>
    <source>
        <strain evidence="4">CBS 990.96</strain>
    </source>
</reference>
<dbReference type="GO" id="GO:0046872">
    <property type="term" value="F:metal ion binding"/>
    <property type="evidence" value="ECO:0007669"/>
    <property type="project" value="UniProtKB-KW"/>
</dbReference>
<gene>
    <name evidence="4" type="ORF">QBC38DRAFT_540616</name>
</gene>
<dbReference type="PANTHER" id="PTHR11474:SF131">
    <property type="entry name" value="TYROSINASE COPPER-BINDING DOMAIN-CONTAINING PROTEIN"/>
    <property type="match status" value="1"/>
</dbReference>
<dbReference type="SUPFAM" id="SSF48056">
    <property type="entry name" value="Di-copper centre-containing domain"/>
    <property type="match status" value="1"/>
</dbReference>
<comment type="caution">
    <text evidence="4">The sequence shown here is derived from an EMBL/GenBank/DDBJ whole genome shotgun (WGS) entry which is preliminary data.</text>
</comment>
<proteinExistence type="predicted"/>
<feature type="signal peptide" evidence="2">
    <location>
        <begin position="1"/>
        <end position="29"/>
    </location>
</feature>
<dbReference type="PRINTS" id="PR00092">
    <property type="entry name" value="TYROSINASE"/>
</dbReference>
<dbReference type="InterPro" id="IPR002227">
    <property type="entry name" value="Tyrosinase_Cu-bd"/>
</dbReference>
<evidence type="ECO:0000313" key="5">
    <source>
        <dbReference type="Proteomes" id="UP001301958"/>
    </source>
</evidence>
<name>A0AAN7C0V6_9PEZI</name>
<dbReference type="EMBL" id="MU865287">
    <property type="protein sequence ID" value="KAK4232508.1"/>
    <property type="molecule type" value="Genomic_DNA"/>
</dbReference>
<evidence type="ECO:0000313" key="4">
    <source>
        <dbReference type="EMBL" id="KAK4232508.1"/>
    </source>
</evidence>
<feature type="domain" description="Tyrosinase copper-binding" evidence="3">
    <location>
        <begin position="92"/>
        <end position="339"/>
    </location>
</feature>
<dbReference type="PANTHER" id="PTHR11474">
    <property type="entry name" value="TYROSINASE FAMILY MEMBER"/>
    <property type="match status" value="1"/>
</dbReference>
<keyword evidence="5" id="KW-1185">Reference proteome</keyword>
<organism evidence="4 5">
    <name type="scientific">Podospora fimiseda</name>
    <dbReference type="NCBI Taxonomy" id="252190"/>
    <lineage>
        <taxon>Eukaryota</taxon>
        <taxon>Fungi</taxon>
        <taxon>Dikarya</taxon>
        <taxon>Ascomycota</taxon>
        <taxon>Pezizomycotina</taxon>
        <taxon>Sordariomycetes</taxon>
        <taxon>Sordariomycetidae</taxon>
        <taxon>Sordariales</taxon>
        <taxon>Podosporaceae</taxon>
        <taxon>Podospora</taxon>
    </lineage>
</organism>
<dbReference type="Proteomes" id="UP001301958">
    <property type="component" value="Unassembled WGS sequence"/>
</dbReference>
<evidence type="ECO:0000256" key="2">
    <source>
        <dbReference type="SAM" id="SignalP"/>
    </source>
</evidence>
<reference evidence="4" key="2">
    <citation type="submission" date="2023-05" db="EMBL/GenBank/DDBJ databases">
        <authorList>
            <consortium name="Lawrence Berkeley National Laboratory"/>
            <person name="Steindorff A."/>
            <person name="Hensen N."/>
            <person name="Bonometti L."/>
            <person name="Westerberg I."/>
            <person name="Brannstrom I.O."/>
            <person name="Guillou S."/>
            <person name="Cros-Aarteil S."/>
            <person name="Calhoun S."/>
            <person name="Haridas S."/>
            <person name="Kuo A."/>
            <person name="Mondo S."/>
            <person name="Pangilinan J."/>
            <person name="Riley R."/>
            <person name="Labutti K."/>
            <person name="Andreopoulos B."/>
            <person name="Lipzen A."/>
            <person name="Chen C."/>
            <person name="Yanf M."/>
            <person name="Daum C."/>
            <person name="Ng V."/>
            <person name="Clum A."/>
            <person name="Ohm R."/>
            <person name="Martin F."/>
            <person name="Silar P."/>
            <person name="Natvig D."/>
            <person name="Lalanne C."/>
            <person name="Gautier V."/>
            <person name="Ament-Velasquez S.L."/>
            <person name="Kruys A."/>
            <person name="Hutchinson M.I."/>
            <person name="Powell A.J."/>
            <person name="Barry K."/>
            <person name="Miller A.N."/>
            <person name="Grigoriev I.V."/>
            <person name="Debuchy R."/>
            <person name="Gladieux P."/>
            <person name="Thoren M.H."/>
            <person name="Johannesson H."/>
        </authorList>
    </citation>
    <scope>NUCLEOTIDE SEQUENCE</scope>
    <source>
        <strain evidence="4">CBS 990.96</strain>
    </source>
</reference>
<feature type="chain" id="PRO_5042963551" description="Tyrosinase copper-binding domain-containing protein" evidence="2">
    <location>
        <begin position="30"/>
        <end position="579"/>
    </location>
</feature>
<dbReference type="Pfam" id="PF00264">
    <property type="entry name" value="Tyrosinase"/>
    <property type="match status" value="1"/>
</dbReference>
<dbReference type="AlphaFoldDB" id="A0AAN7C0V6"/>
<protein>
    <recommendedName>
        <fullName evidence="3">Tyrosinase copper-binding domain-containing protein</fullName>
    </recommendedName>
</protein>
<dbReference type="GO" id="GO:0016491">
    <property type="term" value="F:oxidoreductase activity"/>
    <property type="evidence" value="ECO:0007669"/>
    <property type="project" value="InterPro"/>
</dbReference>
<evidence type="ECO:0000256" key="1">
    <source>
        <dbReference type="ARBA" id="ARBA00022723"/>
    </source>
</evidence>
<dbReference type="InterPro" id="IPR008922">
    <property type="entry name" value="Di-copper_centre_dom_sf"/>
</dbReference>
<dbReference type="Gene3D" id="1.10.1280.10">
    <property type="entry name" value="Di-copper center containing domain from catechol oxidase"/>
    <property type="match status" value="1"/>
</dbReference>
<dbReference type="InterPro" id="IPR050316">
    <property type="entry name" value="Tyrosinase/Hemocyanin"/>
</dbReference>